<feature type="transmembrane region" description="Helical" evidence="2">
    <location>
        <begin position="142"/>
        <end position="161"/>
    </location>
</feature>
<accession>A0ABZ2FGP5</accession>
<feature type="region of interest" description="Disordered" evidence="1">
    <location>
        <begin position="307"/>
        <end position="329"/>
    </location>
</feature>
<keyword evidence="2" id="KW-0812">Transmembrane</keyword>
<name>A0ABZ2FGP5_9MICO</name>
<gene>
    <name evidence="4" type="ORF">N5P18_00190</name>
</gene>
<feature type="transmembrane region" description="Helical" evidence="2">
    <location>
        <begin position="218"/>
        <end position="236"/>
    </location>
</feature>
<keyword evidence="2" id="KW-0472">Membrane</keyword>
<dbReference type="InterPro" id="IPR038765">
    <property type="entry name" value="Papain-like_cys_pep_sf"/>
</dbReference>
<dbReference type="Proteomes" id="UP001381003">
    <property type="component" value="Chromosome"/>
</dbReference>
<protein>
    <submittedName>
        <fullName evidence="4">DUF3488 and transglutaminase-like domain-containing protein</fullName>
    </submittedName>
</protein>
<feature type="transmembrane region" description="Helical" evidence="2">
    <location>
        <begin position="7"/>
        <end position="27"/>
    </location>
</feature>
<reference evidence="4 5" key="1">
    <citation type="submission" date="2022-09" db="EMBL/GenBank/DDBJ databases">
        <title>Complete genome sequence of Janibacter terrae strain COS04-44, PCL-degrading bacteria isolated from oil spilled coast.</title>
        <authorList>
            <person name="Park H."/>
            <person name="Kim J.Y."/>
            <person name="An S.H."/>
            <person name="Lee C.M."/>
            <person name="Weon H.-Y."/>
        </authorList>
    </citation>
    <scope>NUCLEOTIDE SEQUENCE [LARGE SCALE GENOMIC DNA]</scope>
    <source>
        <strain evidence="4 5">COS04-44</strain>
    </source>
</reference>
<dbReference type="Gene3D" id="3.10.620.30">
    <property type="match status" value="1"/>
</dbReference>
<dbReference type="RefSeq" id="WP_338538336.1">
    <property type="nucleotide sequence ID" value="NZ_CP104874.1"/>
</dbReference>
<dbReference type="InterPro" id="IPR021878">
    <property type="entry name" value="TgpA_N"/>
</dbReference>
<dbReference type="SUPFAM" id="SSF54001">
    <property type="entry name" value="Cysteine proteinases"/>
    <property type="match status" value="1"/>
</dbReference>
<feature type="transmembrane region" description="Helical" evidence="2">
    <location>
        <begin position="58"/>
        <end position="78"/>
    </location>
</feature>
<dbReference type="InterPro" id="IPR052901">
    <property type="entry name" value="Bact_TGase-like"/>
</dbReference>
<organism evidence="4 5">
    <name type="scientific">Janibacter terrae</name>
    <dbReference type="NCBI Taxonomy" id="103817"/>
    <lineage>
        <taxon>Bacteria</taxon>
        <taxon>Bacillati</taxon>
        <taxon>Actinomycetota</taxon>
        <taxon>Actinomycetes</taxon>
        <taxon>Micrococcales</taxon>
        <taxon>Intrasporangiaceae</taxon>
        <taxon>Janibacter</taxon>
    </lineage>
</organism>
<dbReference type="Pfam" id="PF01841">
    <property type="entry name" value="Transglut_core"/>
    <property type="match status" value="1"/>
</dbReference>
<keyword evidence="5" id="KW-1185">Reference proteome</keyword>
<dbReference type="PANTHER" id="PTHR42736:SF1">
    <property type="entry name" value="PROTEIN-GLUTAMINE GAMMA-GLUTAMYLTRANSFERASE"/>
    <property type="match status" value="1"/>
</dbReference>
<feature type="transmembrane region" description="Helical" evidence="2">
    <location>
        <begin position="609"/>
        <end position="630"/>
    </location>
</feature>
<sequence length="764" mass="81292">MRGDPRVVAGLLGAAAVVAVTLPLGALFEEAPWMPPAVAGVLAVAGSGMLLRALTPNAGLVIVGQTLAATLYVLLTQLRDTLYAGLLPTPETLAALTDHVADAQRTVTTYAAPAPSTPGIVVMLVVIVVVVTLAVDMSSATAGSPTVAGLPLLSLFLVSAANSGGSLHWGWFLGGAGLWLAMVVHQSDLDLRSWATSIPLLAQGDGQQSATRAHRWQAVRLGAIAIAGAVAVTTVVPHMPTRFVLDGLGRRGTGVGDGTGIRLSTQLDLKRSLESPSQVPVLRYTTDDPTPQPLRVAVVEDFTDGFGRMTSRTRQPQEGFVPRDPLADLPEGVARDRRNVIVEDNSVSAPQLPLPALVDSADLGGIAWSLGRDGTARVQRTPGTYSASFTELDPQDEDFPAGSTQLADPVDPTAYRDEYLTLDPGSSVEITELADSLTTPGESEIRAARAIQEYLRGPDFDYDLEVPPSPPGRDPVVHFLRTKVGYCQQFATTMTLLARARGIPARVVVGFLPGSSPDGRQRVVRASDAHAWPELYFEGVGWVRFEPTPGARAASVPGYTIQTSETGDSTDSATSSSSTTSSSSAAAQPGEEATSVDPTAVADEGTPRWVWWLLGLAGLALLLAIVPVTARLSRRRGRSRAEDDAARVEREWQELVSQLDDLGIRAPVGSTPRQAGAWLGHRMALEPHVQDQLDLVVRTLETARYAPAGSQLPDVSHEVDAVVGRVRSSRQRSAQVRSLLWPQDGVDTWRALGRALSRRLTRRR</sequence>
<proteinExistence type="predicted"/>
<evidence type="ECO:0000313" key="4">
    <source>
        <dbReference type="EMBL" id="WWF05327.1"/>
    </source>
</evidence>
<feature type="domain" description="Transglutaminase-like" evidence="3">
    <location>
        <begin position="479"/>
        <end position="549"/>
    </location>
</feature>
<feature type="transmembrane region" description="Helical" evidence="2">
    <location>
        <begin position="117"/>
        <end position="135"/>
    </location>
</feature>
<dbReference type="PANTHER" id="PTHR42736">
    <property type="entry name" value="PROTEIN-GLUTAMINE GAMMA-GLUTAMYLTRANSFERASE"/>
    <property type="match status" value="1"/>
</dbReference>
<evidence type="ECO:0000313" key="5">
    <source>
        <dbReference type="Proteomes" id="UP001381003"/>
    </source>
</evidence>
<dbReference type="Pfam" id="PF11992">
    <property type="entry name" value="TgpA_N"/>
    <property type="match status" value="1"/>
</dbReference>
<keyword evidence="2" id="KW-1133">Transmembrane helix</keyword>
<evidence type="ECO:0000256" key="2">
    <source>
        <dbReference type="SAM" id="Phobius"/>
    </source>
</evidence>
<evidence type="ECO:0000256" key="1">
    <source>
        <dbReference type="SAM" id="MobiDB-lite"/>
    </source>
</evidence>
<evidence type="ECO:0000259" key="3">
    <source>
        <dbReference type="SMART" id="SM00460"/>
    </source>
</evidence>
<feature type="region of interest" description="Disordered" evidence="1">
    <location>
        <begin position="553"/>
        <end position="600"/>
    </location>
</feature>
<dbReference type="EMBL" id="CP104874">
    <property type="protein sequence ID" value="WWF05327.1"/>
    <property type="molecule type" value="Genomic_DNA"/>
</dbReference>
<dbReference type="InterPro" id="IPR002931">
    <property type="entry name" value="Transglutaminase-like"/>
</dbReference>
<dbReference type="SMART" id="SM00460">
    <property type="entry name" value="TGc"/>
    <property type="match status" value="1"/>
</dbReference>
<feature type="compositionally biased region" description="Low complexity" evidence="1">
    <location>
        <begin position="569"/>
        <end position="587"/>
    </location>
</feature>